<dbReference type="InterPro" id="IPR050194">
    <property type="entry name" value="Glycosyltransferase_grp1"/>
</dbReference>
<organism evidence="2 3">
    <name type="scientific">Negadavirga shengliensis</name>
    <dbReference type="NCBI Taxonomy" id="1389218"/>
    <lineage>
        <taxon>Bacteria</taxon>
        <taxon>Pseudomonadati</taxon>
        <taxon>Bacteroidota</taxon>
        <taxon>Cytophagia</taxon>
        <taxon>Cytophagales</taxon>
        <taxon>Cyclobacteriaceae</taxon>
        <taxon>Negadavirga</taxon>
    </lineage>
</organism>
<feature type="domain" description="Glycosyl transferase family 1" evidence="1">
    <location>
        <begin position="225"/>
        <end position="375"/>
    </location>
</feature>
<evidence type="ECO:0000313" key="3">
    <source>
        <dbReference type="Proteomes" id="UP001595818"/>
    </source>
</evidence>
<keyword evidence="2" id="KW-0328">Glycosyltransferase</keyword>
<keyword evidence="3" id="KW-1185">Reference proteome</keyword>
<keyword evidence="2" id="KW-0808">Transferase</keyword>
<accession>A0ABV9T2L3</accession>
<evidence type="ECO:0000313" key="2">
    <source>
        <dbReference type="EMBL" id="MFC4872848.1"/>
    </source>
</evidence>
<sequence>MNDARRLIIFSYEYPFSYSETFLHNEIQTLQKKYKEIIIIPSRIVWNKNLKYENKRVLPSGVSIVQENFSFRLIKPFLFIQLLIISFRFRSKFGIKTVFAVIKQSLKISFLIGFMAKKKIIQKDAIYYSYWKNESATAIAYLRNRGKIGCAVSRAHREDLYEEFGGLKPFDNFVGHALDKVYCISLDGKDYLLKKGFQASKVVVSRLGVYPSEVCSMYSSEVLHILSVSNVVSVKRVNLIAKAVLQLKMKVYWVHIGGGKELNEVQKLVETNSNENICIELMGGQSHSYVYDYYRNNFVDLFLNVSSSEGLPVSIMEAYSFGVPCMACDVGGNAEIIDPSWRFLLPAALDENQLANAIKDFYENRTLWKKFRRDAFQIWKNKYNAIDNFYHFAEDLENSCY</sequence>
<dbReference type="EC" id="2.4.-.-" evidence="2"/>
<comment type="caution">
    <text evidence="2">The sequence shown here is derived from an EMBL/GenBank/DDBJ whole genome shotgun (WGS) entry which is preliminary data.</text>
</comment>
<dbReference type="SUPFAM" id="SSF53756">
    <property type="entry name" value="UDP-Glycosyltransferase/glycogen phosphorylase"/>
    <property type="match status" value="1"/>
</dbReference>
<dbReference type="Proteomes" id="UP001595818">
    <property type="component" value="Unassembled WGS sequence"/>
</dbReference>
<dbReference type="GO" id="GO:0016757">
    <property type="term" value="F:glycosyltransferase activity"/>
    <property type="evidence" value="ECO:0007669"/>
    <property type="project" value="UniProtKB-KW"/>
</dbReference>
<name>A0ABV9T2L3_9BACT</name>
<dbReference type="PANTHER" id="PTHR45947:SF3">
    <property type="entry name" value="SULFOQUINOVOSYL TRANSFERASE SQD2"/>
    <property type="match status" value="1"/>
</dbReference>
<gene>
    <name evidence="2" type="ORF">ACFPFU_14220</name>
</gene>
<dbReference type="Gene3D" id="3.40.50.2000">
    <property type="entry name" value="Glycogen Phosphorylase B"/>
    <property type="match status" value="2"/>
</dbReference>
<reference evidence="3" key="1">
    <citation type="journal article" date="2019" name="Int. J. Syst. Evol. Microbiol.">
        <title>The Global Catalogue of Microorganisms (GCM) 10K type strain sequencing project: providing services to taxonomists for standard genome sequencing and annotation.</title>
        <authorList>
            <consortium name="The Broad Institute Genomics Platform"/>
            <consortium name="The Broad Institute Genome Sequencing Center for Infectious Disease"/>
            <person name="Wu L."/>
            <person name="Ma J."/>
        </authorList>
    </citation>
    <scope>NUCLEOTIDE SEQUENCE [LARGE SCALE GENOMIC DNA]</scope>
    <source>
        <strain evidence="3">CGMCC 4.7466</strain>
    </source>
</reference>
<dbReference type="PANTHER" id="PTHR45947">
    <property type="entry name" value="SULFOQUINOVOSYL TRANSFERASE SQD2"/>
    <property type="match status" value="1"/>
</dbReference>
<protein>
    <submittedName>
        <fullName evidence="2">Glycosyltransferase</fullName>
        <ecNumber evidence="2">2.4.-.-</ecNumber>
    </submittedName>
</protein>
<evidence type="ECO:0000259" key="1">
    <source>
        <dbReference type="Pfam" id="PF00534"/>
    </source>
</evidence>
<dbReference type="RefSeq" id="WP_377065427.1">
    <property type="nucleotide sequence ID" value="NZ_JBHSJJ010000007.1"/>
</dbReference>
<proteinExistence type="predicted"/>
<dbReference type="Pfam" id="PF00534">
    <property type="entry name" value="Glycos_transf_1"/>
    <property type="match status" value="1"/>
</dbReference>
<dbReference type="InterPro" id="IPR001296">
    <property type="entry name" value="Glyco_trans_1"/>
</dbReference>
<dbReference type="EMBL" id="JBHSJJ010000007">
    <property type="protein sequence ID" value="MFC4872848.1"/>
    <property type="molecule type" value="Genomic_DNA"/>
</dbReference>